<feature type="compositionally biased region" description="Basic and acidic residues" evidence="6">
    <location>
        <begin position="571"/>
        <end position="592"/>
    </location>
</feature>
<dbReference type="AlphaFoldDB" id="A0A1R0H309"/>
<evidence type="ECO:0000256" key="2">
    <source>
        <dbReference type="ARBA" id="ARBA00022771"/>
    </source>
</evidence>
<dbReference type="InterPro" id="IPR036770">
    <property type="entry name" value="Ankyrin_rpt-contain_sf"/>
</dbReference>
<dbReference type="InterPro" id="IPR001849">
    <property type="entry name" value="PH_domain"/>
</dbReference>
<dbReference type="InterPro" id="IPR001164">
    <property type="entry name" value="ArfGAP_dom"/>
</dbReference>
<dbReference type="EMBL" id="LSSL01000872">
    <property type="protein sequence ID" value="OLY83508.1"/>
    <property type="molecule type" value="Genomic_DNA"/>
</dbReference>
<dbReference type="Pfam" id="PF01412">
    <property type="entry name" value="ArfGap"/>
    <property type="match status" value="1"/>
</dbReference>
<dbReference type="Pfam" id="PF00169">
    <property type="entry name" value="PH"/>
    <property type="match status" value="1"/>
</dbReference>
<dbReference type="SMART" id="SM00105">
    <property type="entry name" value="ArfGap"/>
    <property type="match status" value="1"/>
</dbReference>
<dbReference type="GO" id="GO:0008270">
    <property type="term" value="F:zinc ion binding"/>
    <property type="evidence" value="ECO:0007669"/>
    <property type="project" value="UniProtKB-KW"/>
</dbReference>
<evidence type="ECO:0000256" key="5">
    <source>
        <dbReference type="PROSITE-ProRule" id="PRU00288"/>
    </source>
</evidence>
<dbReference type="InterPro" id="IPR027267">
    <property type="entry name" value="AH/BAR_dom_sf"/>
</dbReference>
<dbReference type="PRINTS" id="PR00405">
    <property type="entry name" value="REVINTRACTNG"/>
</dbReference>
<evidence type="ECO:0000256" key="6">
    <source>
        <dbReference type="SAM" id="MobiDB-lite"/>
    </source>
</evidence>
<dbReference type="SUPFAM" id="SSF50729">
    <property type="entry name" value="PH domain-like"/>
    <property type="match status" value="1"/>
</dbReference>
<dbReference type="PROSITE" id="PS50297">
    <property type="entry name" value="ANK_REP_REGION"/>
    <property type="match status" value="1"/>
</dbReference>
<accession>A0A1R0H309</accession>
<evidence type="ECO:0000256" key="3">
    <source>
        <dbReference type="ARBA" id="ARBA00022833"/>
    </source>
</evidence>
<dbReference type="SMART" id="SM00233">
    <property type="entry name" value="PH"/>
    <property type="match status" value="1"/>
</dbReference>
<evidence type="ECO:0000256" key="4">
    <source>
        <dbReference type="PROSITE-ProRule" id="PRU00023"/>
    </source>
</evidence>
<keyword evidence="1" id="KW-0479">Metal-binding</keyword>
<evidence type="ECO:0000313" key="9">
    <source>
        <dbReference type="EMBL" id="OLY83508.1"/>
    </source>
</evidence>
<protein>
    <submittedName>
        <fullName evidence="9">Arf-GAP with coiled-coil, ANK repeat and PH domain-containing protein 2</fullName>
    </submittedName>
</protein>
<keyword evidence="2 5" id="KW-0863">Zinc-finger</keyword>
<dbReference type="InterPro" id="IPR037278">
    <property type="entry name" value="ARFGAP/RecO"/>
</dbReference>
<keyword evidence="4" id="KW-0040">ANK repeat</keyword>
<dbReference type="PROSITE" id="PS50003">
    <property type="entry name" value="PH_DOMAIN"/>
    <property type="match status" value="1"/>
</dbReference>
<feature type="repeat" description="ANK" evidence="4">
    <location>
        <begin position="420"/>
        <end position="448"/>
    </location>
</feature>
<comment type="caution">
    <text evidence="9">The sequence shown here is derived from an EMBL/GenBank/DDBJ whole genome shotgun (WGS) entry which is preliminary data.</text>
</comment>
<feature type="region of interest" description="Disordered" evidence="6">
    <location>
        <begin position="558"/>
        <end position="616"/>
    </location>
</feature>
<organism evidence="9 10">
    <name type="scientific">Smittium mucronatum</name>
    <dbReference type="NCBI Taxonomy" id="133383"/>
    <lineage>
        <taxon>Eukaryota</taxon>
        <taxon>Fungi</taxon>
        <taxon>Fungi incertae sedis</taxon>
        <taxon>Zoopagomycota</taxon>
        <taxon>Kickxellomycotina</taxon>
        <taxon>Harpellomycetes</taxon>
        <taxon>Harpellales</taxon>
        <taxon>Legeriomycetaceae</taxon>
        <taxon>Smittium</taxon>
    </lineage>
</organism>
<dbReference type="InterPro" id="IPR038508">
    <property type="entry name" value="ArfGAP_dom_sf"/>
</dbReference>
<reference evidence="9 10" key="1">
    <citation type="journal article" date="2016" name="Mol. Biol. Evol.">
        <title>Genome-Wide Survey of Gut Fungi (Harpellales) Reveals the First Horizontally Transferred Ubiquitin Gene from a Mosquito Host.</title>
        <authorList>
            <person name="Wang Y."/>
            <person name="White M.M."/>
            <person name="Kvist S."/>
            <person name="Moncalvo J.M."/>
        </authorList>
    </citation>
    <scope>NUCLEOTIDE SEQUENCE [LARGE SCALE GENOMIC DNA]</scope>
    <source>
        <strain evidence="9 10">ALG-7-W6</strain>
    </source>
</reference>
<dbReference type="Gene3D" id="1.25.40.20">
    <property type="entry name" value="Ankyrin repeat-containing domain"/>
    <property type="match status" value="2"/>
</dbReference>
<evidence type="ECO:0000259" key="8">
    <source>
        <dbReference type="PROSITE" id="PS50115"/>
    </source>
</evidence>
<dbReference type="InterPro" id="IPR045258">
    <property type="entry name" value="ACAP1/2/3-like"/>
</dbReference>
<dbReference type="CDD" id="cd08204">
    <property type="entry name" value="ArfGap"/>
    <property type="match status" value="1"/>
</dbReference>
<dbReference type="Gene3D" id="2.30.29.30">
    <property type="entry name" value="Pleckstrin-homology domain (PH domain)/Phosphotyrosine-binding domain (PTB)"/>
    <property type="match status" value="1"/>
</dbReference>
<dbReference type="PANTHER" id="PTHR23180:SF160">
    <property type="entry name" value="ADP-RIBOSYLATION FACTOR GTPASE-ACTIVATING PROTEIN EFFECTOR PROTEIN 1"/>
    <property type="match status" value="1"/>
</dbReference>
<keyword evidence="3" id="KW-0862">Zinc</keyword>
<dbReference type="PANTHER" id="PTHR23180">
    <property type="entry name" value="CENTAURIN/ARF"/>
    <property type="match status" value="1"/>
</dbReference>
<feature type="domain" description="Arf-GAP" evidence="8">
    <location>
        <begin position="260"/>
        <end position="378"/>
    </location>
</feature>
<evidence type="ECO:0000259" key="7">
    <source>
        <dbReference type="PROSITE" id="PS50003"/>
    </source>
</evidence>
<feature type="region of interest" description="Disordered" evidence="6">
    <location>
        <begin position="469"/>
        <end position="524"/>
    </location>
</feature>
<sequence>MASTQKTEIMEQILGNMYLQLSYYQSAYLAMKELEPLMNTLSESLVSQHGNYSSIINECKSQLIKDTDSSSAPPILPPRNHLETPSNSYLVENGIKANKVVPDLKGYLYLHASNSIRSTWTRKWFEIRGPTLVSYTLADESDIDVITLMLCKVKVAQKNDQNNGNIYGRFNVFELIFPQKSIVLQAESDYQMKLWIKCLSTSTENTVYSHGTPKSGLSRFESSNFSDNRSDHSVNSDISFISYKMDEAMVESQNRIQAQIECLDQIYKQNGNDRCADCGITNPNWTVINYGVLVCIDCSGIHRSFGVHVSKVRSLHLDKLEPEHLHILQRTSNRLVNKILVSSPEDRVLHNSTPDFVQAYIMNKYITKKYLEPIPNEIGNGVIVYSPEDMLYKSIVIGDLPGVLHSLMLGADPNKIESNSNLTPLSLAAYFSDFAILEVLMMWGADVNKYIPPELVDLESLPDAVSNKSTLTHNTDEHSTDFPDKTDNASLKNLPSINIDSPNGDSIDSSNRESSGSIEESFKDTVSNANELEPTGEESGNIDDQINYNQSNLVEVNSPEADDSTTQFESEDQKNTKSIDQEFESIDIKSNEESPNPEETGGDQNQKVHTPILHNTDPQSHKIVHSFIIEMAQESNLKSDDFMYLLELFKRSGGTALFAACCNGKNGAVVGFMIRKKADPNIENAHGKKPIDIATTRSNVLLVMTLRYSKFLENNGDAGQDELVNSLGPELAIPIFFKRE</sequence>
<dbReference type="PROSITE" id="PS50088">
    <property type="entry name" value="ANK_REPEAT"/>
    <property type="match status" value="1"/>
</dbReference>
<feature type="domain" description="PH" evidence="7">
    <location>
        <begin position="101"/>
        <end position="204"/>
    </location>
</feature>
<evidence type="ECO:0000313" key="10">
    <source>
        <dbReference type="Proteomes" id="UP000187455"/>
    </source>
</evidence>
<feature type="compositionally biased region" description="Basic and acidic residues" evidence="6">
    <location>
        <begin position="474"/>
        <end position="487"/>
    </location>
</feature>
<evidence type="ECO:0000256" key="1">
    <source>
        <dbReference type="ARBA" id="ARBA00022723"/>
    </source>
</evidence>
<dbReference type="GO" id="GO:0005096">
    <property type="term" value="F:GTPase activator activity"/>
    <property type="evidence" value="ECO:0007669"/>
    <property type="project" value="InterPro"/>
</dbReference>
<dbReference type="Proteomes" id="UP000187455">
    <property type="component" value="Unassembled WGS sequence"/>
</dbReference>
<dbReference type="Gene3D" id="1.20.1270.60">
    <property type="entry name" value="Arfaptin homology (AH) domain/BAR domain"/>
    <property type="match status" value="1"/>
</dbReference>
<dbReference type="InterPro" id="IPR002110">
    <property type="entry name" value="Ankyrin_rpt"/>
</dbReference>
<dbReference type="SUPFAM" id="SSF57863">
    <property type="entry name" value="ArfGap/RecO-like zinc finger"/>
    <property type="match status" value="1"/>
</dbReference>
<dbReference type="PROSITE" id="PS50115">
    <property type="entry name" value="ARFGAP"/>
    <property type="match status" value="1"/>
</dbReference>
<name>A0A1R0H309_9FUNG</name>
<keyword evidence="10" id="KW-1185">Reference proteome</keyword>
<proteinExistence type="predicted"/>
<feature type="compositionally biased region" description="Polar residues" evidence="6">
    <location>
        <begin position="488"/>
        <end position="524"/>
    </location>
</feature>
<dbReference type="InterPro" id="IPR011993">
    <property type="entry name" value="PH-like_dom_sf"/>
</dbReference>
<dbReference type="STRING" id="133383.A0A1R0H309"/>
<dbReference type="Gene3D" id="1.10.220.150">
    <property type="entry name" value="Arf GTPase activating protein"/>
    <property type="match status" value="1"/>
</dbReference>
<gene>
    <name evidence="9" type="ORF">AYI68_g2344</name>
</gene>
<dbReference type="SUPFAM" id="SSF48403">
    <property type="entry name" value="Ankyrin repeat"/>
    <property type="match status" value="1"/>
</dbReference>
<dbReference type="OrthoDB" id="10266696at2759"/>
<dbReference type="SUPFAM" id="SSF103657">
    <property type="entry name" value="BAR/IMD domain-like"/>
    <property type="match status" value="1"/>
</dbReference>